<name>B2IL56_BEII9</name>
<proteinExistence type="predicted"/>
<protein>
    <submittedName>
        <fullName evidence="2">Uncharacterized protein</fullName>
    </submittedName>
</protein>
<dbReference type="HOGENOM" id="CLU_2140971_0_0_5"/>
<accession>B2IL56</accession>
<evidence type="ECO:0000313" key="3">
    <source>
        <dbReference type="Proteomes" id="UP000001695"/>
    </source>
</evidence>
<geneLocation type="plasmid" evidence="2 3">
    <name>pBIND01</name>
</geneLocation>
<organism evidence="2 3">
    <name type="scientific">Beijerinckia indica subsp. indica (strain ATCC 9039 / DSM 1715 / NCIMB 8712)</name>
    <dbReference type="NCBI Taxonomy" id="395963"/>
    <lineage>
        <taxon>Bacteria</taxon>
        <taxon>Pseudomonadati</taxon>
        <taxon>Pseudomonadota</taxon>
        <taxon>Alphaproteobacteria</taxon>
        <taxon>Hyphomicrobiales</taxon>
        <taxon>Beijerinckiaceae</taxon>
        <taxon>Beijerinckia</taxon>
    </lineage>
</organism>
<feature type="signal peptide" evidence="1">
    <location>
        <begin position="1"/>
        <end position="22"/>
    </location>
</feature>
<dbReference type="RefSeq" id="WP_012382869.1">
    <property type="nucleotide sequence ID" value="NC_010580.1"/>
</dbReference>
<dbReference type="AlphaFoldDB" id="B2IL56"/>
<dbReference type="EMBL" id="CP001017">
    <property type="protein sequence ID" value="ACB97256.1"/>
    <property type="molecule type" value="Genomic_DNA"/>
</dbReference>
<dbReference type="KEGG" id="bid:Bind_3704"/>
<dbReference type="OrthoDB" id="8452299at2"/>
<feature type="chain" id="PRO_5002778999" evidence="1">
    <location>
        <begin position="23"/>
        <end position="112"/>
    </location>
</feature>
<dbReference type="Proteomes" id="UP000001695">
    <property type="component" value="Plasmid pBIND01"/>
</dbReference>
<keyword evidence="2" id="KW-0614">Plasmid</keyword>
<evidence type="ECO:0000256" key="1">
    <source>
        <dbReference type="SAM" id="SignalP"/>
    </source>
</evidence>
<keyword evidence="1" id="KW-0732">Signal</keyword>
<sequence length="112" mass="12450">MLFRIKALLLLQALFFSQTALAGSLCQTGLKGITLTAGTYDPPGILAPDSQLLKPIGQWPENLIEQGWHNLRKAPRPLVFTCRYKDGREETILLSEKVDACFLRAGLSFNCE</sequence>
<keyword evidence="3" id="KW-1185">Reference proteome</keyword>
<reference evidence="2 3" key="1">
    <citation type="submission" date="2008-03" db="EMBL/GenBank/DDBJ databases">
        <title>Complete sequence of plasmid1 of Beijerinckia indica subsp. indica ATCC 9039.</title>
        <authorList>
            <consortium name="US DOE Joint Genome Institute"/>
            <person name="Copeland A."/>
            <person name="Lucas S."/>
            <person name="Lapidus A."/>
            <person name="Glavina del Rio T."/>
            <person name="Dalin E."/>
            <person name="Tice H."/>
            <person name="Bruce D."/>
            <person name="Goodwin L."/>
            <person name="Pitluck S."/>
            <person name="LaButti K."/>
            <person name="Schmutz J."/>
            <person name="Larimer F."/>
            <person name="Land M."/>
            <person name="Hauser L."/>
            <person name="Kyrpides N."/>
            <person name="Mikhailova N."/>
            <person name="Dunfield P.F."/>
            <person name="Dedysh S.N."/>
            <person name="Liesack W."/>
            <person name="Saw J.H."/>
            <person name="Alam M."/>
            <person name="Chen Y."/>
            <person name="Murrell J.C."/>
            <person name="Richardson P."/>
        </authorList>
    </citation>
    <scope>NUCLEOTIDE SEQUENCE [LARGE SCALE GENOMIC DNA]</scope>
    <source>
        <strain evidence="3">ATCC 9039 / DSM 1715 / NCIMB 8712</strain>
        <plasmid evidence="2 3">pBIND01</plasmid>
    </source>
</reference>
<gene>
    <name evidence="2" type="ordered locus">Bind_3704</name>
</gene>
<evidence type="ECO:0000313" key="2">
    <source>
        <dbReference type="EMBL" id="ACB97256.1"/>
    </source>
</evidence>